<comment type="caution">
    <text evidence="2">The sequence shown here is derived from an EMBL/GenBank/DDBJ whole genome shotgun (WGS) entry which is preliminary data.</text>
</comment>
<feature type="compositionally biased region" description="Polar residues" evidence="1">
    <location>
        <begin position="297"/>
        <end position="311"/>
    </location>
</feature>
<feature type="compositionally biased region" description="Low complexity" evidence="1">
    <location>
        <begin position="335"/>
        <end position="373"/>
    </location>
</feature>
<dbReference type="AlphaFoldDB" id="A0AAD6S8S4"/>
<feature type="compositionally biased region" description="Low complexity" evidence="1">
    <location>
        <begin position="258"/>
        <end position="278"/>
    </location>
</feature>
<evidence type="ECO:0000313" key="3">
    <source>
        <dbReference type="Proteomes" id="UP001218188"/>
    </source>
</evidence>
<evidence type="ECO:0000313" key="2">
    <source>
        <dbReference type="EMBL" id="KAJ7022286.1"/>
    </source>
</evidence>
<accession>A0AAD6S8S4</accession>
<feature type="region of interest" description="Disordered" evidence="1">
    <location>
        <begin position="121"/>
        <end position="151"/>
    </location>
</feature>
<sequence length="454" mass="47336">MIPPELLALAEAPPEFVACTVPEHTGHNFVTHAQFSRNQQKTYWLLLGPLNEGVYTLKADCLRAQNGLGLVAASAVFVATCSEWKDVVVWWQRYCFHRHRKCSSHPTACVRGCPTHERQVVAETTQPQPKNKKRDVVKKEPMVKEEAEVSAGVVKQEVLTPAVKREAAGTATKRKAEMQSPATIPKTPAKGGTRRLPHARKAPTLSYTDSSDDDARSVGSDFFFLPDSPSPAAGKGKASPERTGAAAATVENAPPSRATSLTISTVSSVSASSVAATKADTKGKGRAVSHAPGEGEPSSSAVMEGTPNTTLGAGKATDTTPARGATDRAREAPVSGISRASAAMAAPPAATSSISRAPPAIAGPSAPASSISRVGRDGGPSRSRGPSRAGIFYVSARGAVHHSRDQAFLDIDVGPIQPVVGYDAAMSYADKLVLGQNGATSGEEMDLGADRACT</sequence>
<dbReference type="EMBL" id="JARJCM010000212">
    <property type="protein sequence ID" value="KAJ7022286.1"/>
    <property type="molecule type" value="Genomic_DNA"/>
</dbReference>
<evidence type="ECO:0000256" key="1">
    <source>
        <dbReference type="SAM" id="MobiDB-lite"/>
    </source>
</evidence>
<feature type="compositionally biased region" description="Basic and acidic residues" evidence="1">
    <location>
        <begin position="137"/>
        <end position="147"/>
    </location>
</feature>
<feature type="compositionally biased region" description="Basic residues" evidence="1">
    <location>
        <begin position="192"/>
        <end position="201"/>
    </location>
</feature>
<keyword evidence="3" id="KW-1185">Reference proteome</keyword>
<proteinExistence type="predicted"/>
<dbReference type="Proteomes" id="UP001218188">
    <property type="component" value="Unassembled WGS sequence"/>
</dbReference>
<protein>
    <submittedName>
        <fullName evidence="2">Uncharacterized protein</fullName>
    </submittedName>
</protein>
<name>A0AAD6S8S4_9AGAR</name>
<reference evidence="2" key="1">
    <citation type="submission" date="2023-03" db="EMBL/GenBank/DDBJ databases">
        <title>Massive genome expansion in bonnet fungi (Mycena s.s.) driven by repeated elements and novel gene families across ecological guilds.</title>
        <authorList>
            <consortium name="Lawrence Berkeley National Laboratory"/>
            <person name="Harder C.B."/>
            <person name="Miyauchi S."/>
            <person name="Viragh M."/>
            <person name="Kuo A."/>
            <person name="Thoen E."/>
            <person name="Andreopoulos B."/>
            <person name="Lu D."/>
            <person name="Skrede I."/>
            <person name="Drula E."/>
            <person name="Henrissat B."/>
            <person name="Morin E."/>
            <person name="Kohler A."/>
            <person name="Barry K."/>
            <person name="LaButti K."/>
            <person name="Morin E."/>
            <person name="Salamov A."/>
            <person name="Lipzen A."/>
            <person name="Mereny Z."/>
            <person name="Hegedus B."/>
            <person name="Baldrian P."/>
            <person name="Stursova M."/>
            <person name="Weitz H."/>
            <person name="Taylor A."/>
            <person name="Grigoriev I.V."/>
            <person name="Nagy L.G."/>
            <person name="Martin F."/>
            <person name="Kauserud H."/>
        </authorList>
    </citation>
    <scope>NUCLEOTIDE SEQUENCE</scope>
    <source>
        <strain evidence="2">CBHHK200</strain>
    </source>
</reference>
<organism evidence="2 3">
    <name type="scientific">Mycena alexandri</name>
    <dbReference type="NCBI Taxonomy" id="1745969"/>
    <lineage>
        <taxon>Eukaryota</taxon>
        <taxon>Fungi</taxon>
        <taxon>Dikarya</taxon>
        <taxon>Basidiomycota</taxon>
        <taxon>Agaricomycotina</taxon>
        <taxon>Agaricomycetes</taxon>
        <taxon>Agaricomycetidae</taxon>
        <taxon>Agaricales</taxon>
        <taxon>Marasmiineae</taxon>
        <taxon>Mycenaceae</taxon>
        <taxon>Mycena</taxon>
    </lineage>
</organism>
<feature type="region of interest" description="Disordered" evidence="1">
    <location>
        <begin position="165"/>
        <end position="388"/>
    </location>
</feature>
<gene>
    <name evidence="2" type="ORF">C8F04DRAFT_1194595</name>
</gene>